<accession>B0DV02</accession>
<dbReference type="KEGG" id="lbc:LACBIDRAFT_310738"/>
<evidence type="ECO:0000313" key="1">
    <source>
        <dbReference type="EMBL" id="EDQ99926.1"/>
    </source>
</evidence>
<protein>
    <submittedName>
        <fullName evidence="2">Predicted protein</fullName>
    </submittedName>
</protein>
<dbReference type="RefSeq" id="XP_001887780.1">
    <property type="nucleotide sequence ID" value="XM_001887745.1"/>
</dbReference>
<dbReference type="KEGG" id="lbc:LACBIDRAFT_315083"/>
<organism evidence="3">
    <name type="scientific">Laccaria bicolor (strain S238N-H82 / ATCC MYA-4686)</name>
    <name type="common">Bicoloured deceiver</name>
    <name type="synonym">Laccaria laccata var. bicolor</name>
    <dbReference type="NCBI Taxonomy" id="486041"/>
    <lineage>
        <taxon>Eukaryota</taxon>
        <taxon>Fungi</taxon>
        <taxon>Dikarya</taxon>
        <taxon>Basidiomycota</taxon>
        <taxon>Agaricomycotina</taxon>
        <taxon>Agaricomycetes</taxon>
        <taxon>Agaricomycetidae</taxon>
        <taxon>Agaricales</taxon>
        <taxon>Agaricineae</taxon>
        <taxon>Hydnangiaceae</taxon>
        <taxon>Laccaria</taxon>
    </lineage>
</organism>
<dbReference type="HOGENOM" id="CLU_1384379_0_0_1"/>
<sequence length="197" mass="23002">MARYIIRQTTAWNYGYCGRDYGRWLTLYIQSKQEANAQDIPAEPFDDSDIPQLRIFSMFYLCAHIGVMARVLPPTESRLQSLLRPCCVAHSPNLLVTTLALLLEHLYRRERTRWQVFSDRKAWKKQVDSESRTYDVRPLLFGEFQFSPLFGMYYNRNIFEVGIEMLPDSSFSNSINMPIPADILSLSVGQVLDFIWL</sequence>
<gene>
    <name evidence="2" type="ORF">LACBIDRAFT_310738</name>
    <name evidence="1" type="ORF">LACBIDRAFT_315083</name>
</gene>
<evidence type="ECO:0000313" key="2">
    <source>
        <dbReference type="EMBL" id="EDR01704.1"/>
    </source>
</evidence>
<dbReference type="InParanoid" id="B0DV02"/>
<dbReference type="GeneID" id="6083342"/>
<dbReference type="AlphaFoldDB" id="B0DV02"/>
<dbReference type="RefSeq" id="XP_001889469.1">
    <property type="nucleotide sequence ID" value="XM_001889434.1"/>
</dbReference>
<dbReference type="Proteomes" id="UP000001194">
    <property type="component" value="Unassembled WGS sequence"/>
</dbReference>
<keyword evidence="3" id="KW-1185">Reference proteome</keyword>
<reference evidence="2 3" key="1">
    <citation type="journal article" date="2008" name="Nature">
        <title>The genome of Laccaria bicolor provides insights into mycorrhizal symbiosis.</title>
        <authorList>
            <person name="Martin F."/>
            <person name="Aerts A."/>
            <person name="Ahren D."/>
            <person name="Brun A."/>
            <person name="Danchin E.G.J."/>
            <person name="Duchaussoy F."/>
            <person name="Gibon J."/>
            <person name="Kohler A."/>
            <person name="Lindquist E."/>
            <person name="Pereda V."/>
            <person name="Salamov A."/>
            <person name="Shapiro H.J."/>
            <person name="Wuyts J."/>
            <person name="Blaudez D."/>
            <person name="Buee M."/>
            <person name="Brokstein P."/>
            <person name="Canbaeck B."/>
            <person name="Cohen D."/>
            <person name="Courty P.E."/>
            <person name="Coutinho P.M."/>
            <person name="Delaruelle C."/>
            <person name="Detter J.C."/>
            <person name="Deveau A."/>
            <person name="DiFazio S."/>
            <person name="Duplessis S."/>
            <person name="Fraissinet-Tachet L."/>
            <person name="Lucic E."/>
            <person name="Frey-Klett P."/>
            <person name="Fourrey C."/>
            <person name="Feussner I."/>
            <person name="Gay G."/>
            <person name="Grimwood J."/>
            <person name="Hoegger P.J."/>
            <person name="Jain P."/>
            <person name="Kilaru S."/>
            <person name="Labbe J."/>
            <person name="Lin Y.C."/>
            <person name="Legue V."/>
            <person name="Le Tacon F."/>
            <person name="Marmeisse R."/>
            <person name="Melayah D."/>
            <person name="Montanini B."/>
            <person name="Muratet M."/>
            <person name="Nehls U."/>
            <person name="Niculita-Hirzel H."/>
            <person name="Oudot-Le Secq M.P."/>
            <person name="Peter M."/>
            <person name="Quesneville H."/>
            <person name="Rajashekar B."/>
            <person name="Reich M."/>
            <person name="Rouhier N."/>
            <person name="Schmutz J."/>
            <person name="Yin T."/>
            <person name="Chalot M."/>
            <person name="Henrissat B."/>
            <person name="Kuees U."/>
            <person name="Lucas S."/>
            <person name="Van de Peer Y."/>
            <person name="Podila G.K."/>
            <person name="Polle A."/>
            <person name="Pukkila P.J."/>
            <person name="Richardson P.M."/>
            <person name="Rouze P."/>
            <person name="Sanders I.R."/>
            <person name="Stajich J.E."/>
            <person name="Tunlid A."/>
            <person name="Tuskan G."/>
            <person name="Grigoriev I.V."/>
        </authorList>
    </citation>
    <scope>NUCLEOTIDE SEQUENCE [LARGE SCALE GENOMIC DNA]</scope>
    <source>
        <strain evidence="3">S238N-H82 / ATCC MYA-4686</strain>
    </source>
</reference>
<dbReference type="EMBL" id="DS547137">
    <property type="protein sequence ID" value="EDR01704.1"/>
    <property type="molecule type" value="Genomic_DNA"/>
</dbReference>
<dbReference type="EMBL" id="DS547157">
    <property type="protein sequence ID" value="EDQ99926.1"/>
    <property type="molecule type" value="Genomic_DNA"/>
</dbReference>
<evidence type="ECO:0000313" key="3">
    <source>
        <dbReference type="Proteomes" id="UP000001194"/>
    </source>
</evidence>
<proteinExistence type="predicted"/>
<name>B0DV02_LACBS</name>
<dbReference type="OrthoDB" id="3119064at2759"/>
<dbReference type="GeneID" id="6085077"/>